<gene>
    <name evidence="1" type="ORF">SAMN05216389_105110</name>
</gene>
<accession>A0A1I0BNW3</accession>
<dbReference type="Pfam" id="PF14169">
    <property type="entry name" value="YdjO"/>
    <property type="match status" value="1"/>
</dbReference>
<protein>
    <submittedName>
        <fullName evidence="1">Cold-inducible protein YdjO</fullName>
    </submittedName>
</protein>
<reference evidence="1 2" key="1">
    <citation type="submission" date="2016-10" db="EMBL/GenBank/DDBJ databases">
        <authorList>
            <person name="de Groot N.N."/>
        </authorList>
    </citation>
    <scope>NUCLEOTIDE SEQUENCE [LARGE SCALE GENOMIC DNA]</scope>
    <source>
        <strain evidence="1 2">IBRC-M 10780</strain>
    </source>
</reference>
<organism evidence="1 2">
    <name type="scientific">Oceanobacillus limi</name>
    <dbReference type="NCBI Taxonomy" id="930131"/>
    <lineage>
        <taxon>Bacteria</taxon>
        <taxon>Bacillati</taxon>
        <taxon>Bacillota</taxon>
        <taxon>Bacilli</taxon>
        <taxon>Bacillales</taxon>
        <taxon>Bacillaceae</taxon>
        <taxon>Oceanobacillus</taxon>
    </lineage>
</organism>
<evidence type="ECO:0000313" key="2">
    <source>
        <dbReference type="Proteomes" id="UP000198618"/>
    </source>
</evidence>
<dbReference type="AlphaFoldDB" id="A0A1I0BNW3"/>
<keyword evidence="2" id="KW-1185">Reference proteome</keyword>
<name>A0A1I0BNW3_9BACI</name>
<proteinExistence type="predicted"/>
<dbReference type="Proteomes" id="UP000198618">
    <property type="component" value="Unassembled WGS sequence"/>
</dbReference>
<dbReference type="InterPro" id="IPR025916">
    <property type="entry name" value="YdjO"/>
</dbReference>
<sequence>MMPFLLLYQKKEYNKIRTMKGDAVMSFSRGPKEPVQEVETTIWTCTSEECNGWMRESWSFNDEPKCPLCKSSMTQEVRVLPEIK</sequence>
<dbReference type="EMBL" id="FOHE01000005">
    <property type="protein sequence ID" value="SET08560.1"/>
    <property type="molecule type" value="Genomic_DNA"/>
</dbReference>
<dbReference type="STRING" id="930131.SAMN05216389_105110"/>
<evidence type="ECO:0000313" key="1">
    <source>
        <dbReference type="EMBL" id="SET08560.1"/>
    </source>
</evidence>